<dbReference type="Proteomes" id="UP000002630">
    <property type="component" value="Linkage Group LG02"/>
</dbReference>
<feature type="region of interest" description="Disordered" evidence="1">
    <location>
        <begin position="1"/>
        <end position="20"/>
    </location>
</feature>
<dbReference type="EMBL" id="FN649727">
    <property type="protein sequence ID" value="CBN78385.1"/>
    <property type="molecule type" value="Genomic_DNA"/>
</dbReference>
<sequence length="73" mass="8367">MTVAQEVEDDDPATRRGFDALRNNGMTRGEVTAIRGYFSAQVREETRSIIIEACPFFRERRMAGQVPQPFRAF</sequence>
<evidence type="ECO:0000313" key="3">
    <source>
        <dbReference type="Proteomes" id="UP000002630"/>
    </source>
</evidence>
<dbReference type="InParanoid" id="D8LD18"/>
<protein>
    <submittedName>
        <fullName evidence="2">Uncharacterized protein</fullName>
    </submittedName>
</protein>
<gene>
    <name evidence="2" type="ORF">Esi_0112_0083</name>
</gene>
<proteinExistence type="predicted"/>
<name>D8LD18_ECTSI</name>
<keyword evidence="3" id="KW-1185">Reference proteome</keyword>
<dbReference type="OrthoDB" id="419317at2759"/>
<organism evidence="2 3">
    <name type="scientific">Ectocarpus siliculosus</name>
    <name type="common">Brown alga</name>
    <name type="synonym">Conferva siliculosa</name>
    <dbReference type="NCBI Taxonomy" id="2880"/>
    <lineage>
        <taxon>Eukaryota</taxon>
        <taxon>Sar</taxon>
        <taxon>Stramenopiles</taxon>
        <taxon>Ochrophyta</taxon>
        <taxon>PX clade</taxon>
        <taxon>Phaeophyceae</taxon>
        <taxon>Ectocarpales</taxon>
        <taxon>Ectocarpaceae</taxon>
        <taxon>Ectocarpus</taxon>
    </lineage>
</organism>
<dbReference type="AlphaFoldDB" id="D8LD18"/>
<dbReference type="EMBL" id="FN647812">
    <property type="protein sequence ID" value="CBN78385.1"/>
    <property type="molecule type" value="Genomic_DNA"/>
</dbReference>
<evidence type="ECO:0000313" key="2">
    <source>
        <dbReference type="EMBL" id="CBN78385.1"/>
    </source>
</evidence>
<accession>D8LD18</accession>
<feature type="compositionally biased region" description="Acidic residues" evidence="1">
    <location>
        <begin position="1"/>
        <end position="11"/>
    </location>
</feature>
<evidence type="ECO:0000256" key="1">
    <source>
        <dbReference type="SAM" id="MobiDB-lite"/>
    </source>
</evidence>
<reference evidence="2 3" key="1">
    <citation type="journal article" date="2010" name="Nature">
        <title>The Ectocarpus genome and the independent evolution of multicellularity in brown algae.</title>
        <authorList>
            <person name="Cock J.M."/>
            <person name="Sterck L."/>
            <person name="Rouze P."/>
            <person name="Scornet D."/>
            <person name="Allen A.E."/>
            <person name="Amoutzias G."/>
            <person name="Anthouard V."/>
            <person name="Artiguenave F."/>
            <person name="Aury J.M."/>
            <person name="Badger J.H."/>
            <person name="Beszteri B."/>
            <person name="Billiau K."/>
            <person name="Bonnet E."/>
            <person name="Bothwell J.H."/>
            <person name="Bowler C."/>
            <person name="Boyen C."/>
            <person name="Brownlee C."/>
            <person name="Carrano C.J."/>
            <person name="Charrier B."/>
            <person name="Cho G.Y."/>
            <person name="Coelho S.M."/>
            <person name="Collen J."/>
            <person name="Corre E."/>
            <person name="Da Silva C."/>
            <person name="Delage L."/>
            <person name="Delaroque N."/>
            <person name="Dittami S.M."/>
            <person name="Doulbeau S."/>
            <person name="Elias M."/>
            <person name="Farnham G."/>
            <person name="Gachon C.M."/>
            <person name="Gschloessl B."/>
            <person name="Heesch S."/>
            <person name="Jabbari K."/>
            <person name="Jubin C."/>
            <person name="Kawai H."/>
            <person name="Kimura K."/>
            <person name="Kloareg B."/>
            <person name="Kupper F.C."/>
            <person name="Lang D."/>
            <person name="Le Bail A."/>
            <person name="Leblanc C."/>
            <person name="Lerouge P."/>
            <person name="Lohr M."/>
            <person name="Lopez P.J."/>
            <person name="Martens C."/>
            <person name="Maumus F."/>
            <person name="Michel G."/>
            <person name="Miranda-Saavedra D."/>
            <person name="Morales J."/>
            <person name="Moreau H."/>
            <person name="Motomura T."/>
            <person name="Nagasato C."/>
            <person name="Napoli C.A."/>
            <person name="Nelson D.R."/>
            <person name="Nyvall-Collen P."/>
            <person name="Peters A.F."/>
            <person name="Pommier C."/>
            <person name="Potin P."/>
            <person name="Poulain J."/>
            <person name="Quesneville H."/>
            <person name="Read B."/>
            <person name="Rensing S.A."/>
            <person name="Ritter A."/>
            <person name="Rousvoal S."/>
            <person name="Samanta M."/>
            <person name="Samson G."/>
            <person name="Schroeder D.C."/>
            <person name="Segurens B."/>
            <person name="Strittmatter M."/>
            <person name="Tonon T."/>
            <person name="Tregear J.W."/>
            <person name="Valentin K."/>
            <person name="von Dassow P."/>
            <person name="Yamagishi T."/>
            <person name="Van de Peer Y."/>
            <person name="Wincker P."/>
        </authorList>
    </citation>
    <scope>NUCLEOTIDE SEQUENCE [LARGE SCALE GENOMIC DNA]</scope>
    <source>
        <strain evidence="3">Ec32 / CCAP1310/4</strain>
    </source>
</reference>